<dbReference type="EMBL" id="JAACJP010000003">
    <property type="protein sequence ID" value="KAF5386163.1"/>
    <property type="molecule type" value="Genomic_DNA"/>
</dbReference>
<reference evidence="2 3" key="1">
    <citation type="journal article" date="2020" name="ISME J.">
        <title>Uncovering the hidden diversity of litter-decomposition mechanisms in mushroom-forming fungi.</title>
        <authorList>
            <person name="Floudas D."/>
            <person name="Bentzer J."/>
            <person name="Ahren D."/>
            <person name="Johansson T."/>
            <person name="Persson P."/>
            <person name="Tunlid A."/>
        </authorList>
    </citation>
    <scope>NUCLEOTIDE SEQUENCE [LARGE SCALE GENOMIC DNA]</scope>
    <source>
        <strain evidence="2 3">CBS 661.87</strain>
    </source>
</reference>
<evidence type="ECO:0000313" key="3">
    <source>
        <dbReference type="Proteomes" id="UP000565441"/>
    </source>
</evidence>
<protein>
    <submittedName>
        <fullName evidence="2">Uncharacterized protein</fullName>
    </submittedName>
</protein>
<dbReference type="Proteomes" id="UP000565441">
    <property type="component" value="Unassembled WGS sequence"/>
</dbReference>
<feature type="compositionally biased region" description="Polar residues" evidence="1">
    <location>
        <begin position="26"/>
        <end position="35"/>
    </location>
</feature>
<accession>A0A8H5HMM5</accession>
<evidence type="ECO:0000313" key="2">
    <source>
        <dbReference type="EMBL" id="KAF5386163.1"/>
    </source>
</evidence>
<feature type="region of interest" description="Disordered" evidence="1">
    <location>
        <begin position="17"/>
        <end position="140"/>
    </location>
</feature>
<gene>
    <name evidence="2" type="ORF">D9615_002364</name>
</gene>
<sequence>MATEALGNANDCLRISIATGMPPPSATNHESTNVDSEPGTKMVPWRSPIKNLTRRKVKSPKVPQKKAARLGAVASSSEGELFDFDVSSTDKLPDTTRKRGRPRKSSRPAATPTTKRKATASPTQKGRLIQKDILCAGSLR</sequence>
<evidence type="ECO:0000256" key="1">
    <source>
        <dbReference type="SAM" id="MobiDB-lite"/>
    </source>
</evidence>
<name>A0A8H5HMM5_9AGAR</name>
<dbReference type="AlphaFoldDB" id="A0A8H5HMM5"/>
<organism evidence="2 3">
    <name type="scientific">Tricholomella constricta</name>
    <dbReference type="NCBI Taxonomy" id="117010"/>
    <lineage>
        <taxon>Eukaryota</taxon>
        <taxon>Fungi</taxon>
        <taxon>Dikarya</taxon>
        <taxon>Basidiomycota</taxon>
        <taxon>Agaricomycotina</taxon>
        <taxon>Agaricomycetes</taxon>
        <taxon>Agaricomycetidae</taxon>
        <taxon>Agaricales</taxon>
        <taxon>Tricholomatineae</taxon>
        <taxon>Lyophyllaceae</taxon>
        <taxon>Tricholomella</taxon>
    </lineage>
</organism>
<keyword evidence="3" id="KW-1185">Reference proteome</keyword>
<comment type="caution">
    <text evidence="2">The sequence shown here is derived from an EMBL/GenBank/DDBJ whole genome shotgun (WGS) entry which is preliminary data.</text>
</comment>
<feature type="compositionally biased region" description="Basic residues" evidence="1">
    <location>
        <begin position="52"/>
        <end position="68"/>
    </location>
</feature>
<proteinExistence type="predicted"/>